<evidence type="ECO:0000256" key="2">
    <source>
        <dbReference type="SAM" id="SignalP"/>
    </source>
</evidence>
<dbReference type="GO" id="GO:0004519">
    <property type="term" value="F:endonuclease activity"/>
    <property type="evidence" value="ECO:0007669"/>
    <property type="project" value="UniProtKB-KW"/>
</dbReference>
<feature type="region of interest" description="Disordered" evidence="1">
    <location>
        <begin position="303"/>
        <end position="329"/>
    </location>
</feature>
<gene>
    <name evidence="4" type="ORF">EV216_1286</name>
</gene>
<feature type="domain" description="Endonuclease/exonuclease/phosphatase" evidence="3">
    <location>
        <begin position="53"/>
        <end position="367"/>
    </location>
</feature>
<protein>
    <submittedName>
        <fullName evidence="4">Endonuclease/exonuclease/phosphatase family protein</fullName>
    </submittedName>
</protein>
<comment type="caution">
    <text evidence="4">The sequence shown here is derived from an EMBL/GenBank/DDBJ whole genome shotgun (WGS) entry which is preliminary data.</text>
</comment>
<keyword evidence="4" id="KW-0540">Nuclease</keyword>
<dbReference type="Gene3D" id="3.60.10.10">
    <property type="entry name" value="Endonuclease/exonuclease/phosphatase"/>
    <property type="match status" value="1"/>
</dbReference>
<dbReference type="Pfam" id="PF03372">
    <property type="entry name" value="Exo_endo_phos"/>
    <property type="match status" value="1"/>
</dbReference>
<evidence type="ECO:0000313" key="5">
    <source>
        <dbReference type="Proteomes" id="UP000295277"/>
    </source>
</evidence>
<dbReference type="EMBL" id="SLVM01000028">
    <property type="protein sequence ID" value="TCM77797.1"/>
    <property type="molecule type" value="Genomic_DNA"/>
</dbReference>
<reference evidence="4 5" key="1">
    <citation type="submission" date="2019-03" db="EMBL/GenBank/DDBJ databases">
        <title>Genomic Encyclopedia of Type Strains, Phase IV (KMG-IV): sequencing the most valuable type-strain genomes for metagenomic binning, comparative biology and taxonomic classification.</title>
        <authorList>
            <person name="Goeker M."/>
        </authorList>
    </citation>
    <scope>NUCLEOTIDE SEQUENCE [LARGE SCALE GENOMIC DNA]</scope>
    <source>
        <strain evidence="4 5">DSM 21153</strain>
    </source>
</reference>
<keyword evidence="2" id="KW-0732">Signal</keyword>
<dbReference type="InterPro" id="IPR005135">
    <property type="entry name" value="Endo/exonuclease/phosphatase"/>
</dbReference>
<accession>A0A4R1YKT9</accession>
<dbReference type="RefSeq" id="WP_132696386.1">
    <property type="nucleotide sequence ID" value="NZ_SLVM01000028.1"/>
</dbReference>
<dbReference type="GO" id="GO:0004527">
    <property type="term" value="F:exonuclease activity"/>
    <property type="evidence" value="ECO:0007669"/>
    <property type="project" value="UniProtKB-KW"/>
</dbReference>
<evidence type="ECO:0000256" key="1">
    <source>
        <dbReference type="SAM" id="MobiDB-lite"/>
    </source>
</evidence>
<dbReference type="InterPro" id="IPR036691">
    <property type="entry name" value="Endo/exonu/phosph_ase_sf"/>
</dbReference>
<keyword evidence="4" id="KW-0255">Endonuclease</keyword>
<name>A0A4R1YKT9_9RHOB</name>
<feature type="signal peptide" evidence="2">
    <location>
        <begin position="1"/>
        <end position="26"/>
    </location>
</feature>
<keyword evidence="4" id="KW-0378">Hydrolase</keyword>
<dbReference type="OrthoDB" id="292013at2"/>
<dbReference type="SUPFAM" id="SSF56219">
    <property type="entry name" value="DNase I-like"/>
    <property type="match status" value="1"/>
</dbReference>
<keyword evidence="4" id="KW-0269">Exonuclease</keyword>
<dbReference type="AlphaFoldDB" id="A0A4R1YKT9"/>
<dbReference type="Proteomes" id="UP000295277">
    <property type="component" value="Unassembled WGS sequence"/>
</dbReference>
<organism evidence="4 5">
    <name type="scientific">Rhodovulum steppense</name>
    <dbReference type="NCBI Taxonomy" id="540251"/>
    <lineage>
        <taxon>Bacteria</taxon>
        <taxon>Pseudomonadati</taxon>
        <taxon>Pseudomonadota</taxon>
        <taxon>Alphaproteobacteria</taxon>
        <taxon>Rhodobacterales</taxon>
        <taxon>Paracoccaceae</taxon>
        <taxon>Rhodovulum</taxon>
    </lineage>
</organism>
<feature type="chain" id="PRO_5020285011" evidence="2">
    <location>
        <begin position="27"/>
        <end position="377"/>
    </location>
</feature>
<proteinExistence type="predicted"/>
<keyword evidence="5" id="KW-1185">Reference proteome</keyword>
<evidence type="ECO:0000259" key="3">
    <source>
        <dbReference type="Pfam" id="PF03372"/>
    </source>
</evidence>
<sequence length="377" mass="40035">MTPAALLRVAAGLALALWLAAGMAAAADLRVAAYSSGLARKGPGLLLADIAGGKDPQVAAVVEVIAATRPDILLLLDFDYDMDLLAMRALADRLRARDLDYPHLFALKPNTGMRSGLDLDGDGRRGGPRDAQGFGYFPGQGGMALFSRYPVEAGRVREFSDLLWRDLPGATLPVVDGQPFPSTEVQAVQRLSTTGHWDVPVRVGGTVLHLFAFHATPPVFDGAEDRNGLRNRDELRLWTLYLDGALPGAPPPDAPFVVLGDANLDPHDGDGRSEAMRAFLADPRLTDPMPRSEGALRAAAVQGGVNATHRGDPALDTADWDDTPPDGPGNLRVDYVLPSADLTVTGAGVFWPAEGPMAGTVAAASRHRLVWVDLRLP</sequence>
<evidence type="ECO:0000313" key="4">
    <source>
        <dbReference type="EMBL" id="TCM77797.1"/>
    </source>
</evidence>